<sequence length="133" mass="15112">MRQEVINRAGNCCEYCQMPQMFDPATFEIDHVIPEKMKGKAVLLNLCLACFSCNNHKGPNIAGIDPETSNKAFLFDPRNDVWTDHFSWDGPFLRGKTFSGRATIELLQINRAFRVAHRRQLIGEGVFPPRSSL</sequence>
<dbReference type="EMBL" id="PUIB01000024">
    <property type="protein sequence ID" value="PQO28956.1"/>
    <property type="molecule type" value="Genomic_DNA"/>
</dbReference>
<comment type="caution">
    <text evidence="2">The sequence shown here is derived from an EMBL/GenBank/DDBJ whole genome shotgun (WGS) entry which is preliminary data.</text>
</comment>
<organism evidence="2 3">
    <name type="scientific">Blastopirellula marina</name>
    <dbReference type="NCBI Taxonomy" id="124"/>
    <lineage>
        <taxon>Bacteria</taxon>
        <taxon>Pseudomonadati</taxon>
        <taxon>Planctomycetota</taxon>
        <taxon>Planctomycetia</taxon>
        <taxon>Pirellulales</taxon>
        <taxon>Pirellulaceae</taxon>
        <taxon>Blastopirellula</taxon>
    </lineage>
</organism>
<keyword evidence="2" id="KW-0255">Endonuclease</keyword>
<dbReference type="CDD" id="cd00085">
    <property type="entry name" value="HNHc"/>
    <property type="match status" value="1"/>
</dbReference>
<dbReference type="Pfam" id="PF01844">
    <property type="entry name" value="HNH"/>
    <property type="match status" value="1"/>
</dbReference>
<feature type="domain" description="HNH nuclease" evidence="1">
    <location>
        <begin position="1"/>
        <end position="55"/>
    </location>
</feature>
<dbReference type="RefSeq" id="WP_105358352.1">
    <property type="nucleotide sequence ID" value="NZ_PUIB01000024.1"/>
</dbReference>
<evidence type="ECO:0000313" key="2">
    <source>
        <dbReference type="EMBL" id="PQO28956.1"/>
    </source>
</evidence>
<dbReference type="PANTHER" id="PTHR33877:SF1">
    <property type="entry name" value="TYPE IV METHYL-DIRECTED RESTRICTION ENZYME ECOKMCRA"/>
    <property type="match status" value="1"/>
</dbReference>
<gene>
    <name evidence="2" type="ORF">C5Y98_23105</name>
</gene>
<dbReference type="Gene3D" id="1.10.30.50">
    <property type="match status" value="1"/>
</dbReference>
<accession>A0A2S8F9W0</accession>
<dbReference type="AlphaFoldDB" id="A0A2S8F9W0"/>
<keyword evidence="2" id="KW-0378">Hydrolase</keyword>
<dbReference type="PANTHER" id="PTHR33877">
    <property type="entry name" value="SLL1193 PROTEIN"/>
    <property type="match status" value="1"/>
</dbReference>
<dbReference type="InterPro" id="IPR003615">
    <property type="entry name" value="HNH_nuc"/>
</dbReference>
<dbReference type="GO" id="GO:0008270">
    <property type="term" value="F:zinc ion binding"/>
    <property type="evidence" value="ECO:0007669"/>
    <property type="project" value="InterPro"/>
</dbReference>
<reference evidence="2 3" key="1">
    <citation type="submission" date="2018-02" db="EMBL/GenBank/DDBJ databases">
        <title>Comparative genomes isolates from brazilian mangrove.</title>
        <authorList>
            <person name="Araujo J.E."/>
            <person name="Taketani R.G."/>
            <person name="Silva M.C.P."/>
            <person name="Loureco M.V."/>
            <person name="Andreote F.D."/>
        </authorList>
    </citation>
    <scope>NUCLEOTIDE SEQUENCE [LARGE SCALE GENOMIC DNA]</scope>
    <source>
        <strain evidence="2 3">NAP PRIS-MGV</strain>
    </source>
</reference>
<dbReference type="Proteomes" id="UP000239388">
    <property type="component" value="Unassembled WGS sequence"/>
</dbReference>
<dbReference type="InterPro" id="IPR052892">
    <property type="entry name" value="NA-targeting_endonuclease"/>
</dbReference>
<keyword evidence="2" id="KW-0540">Nuclease</keyword>
<name>A0A2S8F9W0_9BACT</name>
<dbReference type="OrthoDB" id="9802901at2"/>
<dbReference type="GO" id="GO:0004519">
    <property type="term" value="F:endonuclease activity"/>
    <property type="evidence" value="ECO:0007669"/>
    <property type="project" value="UniProtKB-KW"/>
</dbReference>
<evidence type="ECO:0000259" key="1">
    <source>
        <dbReference type="SMART" id="SM00507"/>
    </source>
</evidence>
<evidence type="ECO:0000313" key="3">
    <source>
        <dbReference type="Proteomes" id="UP000239388"/>
    </source>
</evidence>
<dbReference type="GO" id="GO:0003676">
    <property type="term" value="F:nucleic acid binding"/>
    <property type="evidence" value="ECO:0007669"/>
    <property type="project" value="InterPro"/>
</dbReference>
<protein>
    <submittedName>
        <fullName evidence="2">Restriction endonuclease</fullName>
    </submittedName>
</protein>
<dbReference type="SMART" id="SM00507">
    <property type="entry name" value="HNHc"/>
    <property type="match status" value="1"/>
</dbReference>
<proteinExistence type="predicted"/>
<dbReference type="InterPro" id="IPR002711">
    <property type="entry name" value="HNH"/>
</dbReference>